<dbReference type="EC" id="2.1.1.80" evidence="2"/>
<feature type="domain" description="CheR-type methyltransferase" evidence="6">
    <location>
        <begin position="1"/>
        <end position="273"/>
    </location>
</feature>
<dbReference type="Pfam" id="PF03705">
    <property type="entry name" value="CheR_N"/>
    <property type="match status" value="1"/>
</dbReference>
<dbReference type="InterPro" id="IPR029063">
    <property type="entry name" value="SAM-dependent_MTases_sf"/>
</dbReference>
<dbReference type="AlphaFoldDB" id="A0A075WR29"/>
<keyword evidence="3" id="KW-0489">Methyltransferase</keyword>
<dbReference type="CDD" id="cd02440">
    <property type="entry name" value="AdoMet_MTases"/>
    <property type="match status" value="1"/>
</dbReference>
<evidence type="ECO:0000256" key="3">
    <source>
        <dbReference type="ARBA" id="ARBA00022603"/>
    </source>
</evidence>
<dbReference type="SUPFAM" id="SSF53335">
    <property type="entry name" value="S-adenosyl-L-methionine-dependent methyltransferases"/>
    <property type="match status" value="1"/>
</dbReference>
<sequence length="273" mass="32261">MQREMFEFFTTLVEKISGISYKEGKEYLIESRLNELALTLGYRNVEELYNVVKSRSDYKLINEIVDSLTTNETYFFRDQHPFDTLKNYIFPELFKKREKEKKISIWSAACSTGQEPYSIALLLHEYFQSYLKTYQIDIYATDISKKSIEKAKTGVYNQIEVNRGLPVVFLVKYFKQEGAHWKINDNLKNMVRFEILNLLEVSQKVKTKFDIIFCRYVLIYFSQETKQKVFRDLWNVLNPGGYLILGATEIAPVSFPDMEKKILGKTVCYYKKD</sequence>
<dbReference type="Proteomes" id="UP000028481">
    <property type="component" value="Chromosome"/>
</dbReference>
<dbReference type="SMART" id="SM00138">
    <property type="entry name" value="MeTrc"/>
    <property type="match status" value="1"/>
</dbReference>
<evidence type="ECO:0000256" key="4">
    <source>
        <dbReference type="ARBA" id="ARBA00022679"/>
    </source>
</evidence>
<dbReference type="PANTHER" id="PTHR24422:SF21">
    <property type="entry name" value="CHEMOTAXIS PROTEIN METHYLTRANSFERASE 1"/>
    <property type="match status" value="1"/>
</dbReference>
<dbReference type="GO" id="GO:0008983">
    <property type="term" value="F:protein-glutamate O-methyltransferase activity"/>
    <property type="evidence" value="ECO:0007669"/>
    <property type="project" value="UniProtKB-EC"/>
</dbReference>
<evidence type="ECO:0000256" key="1">
    <source>
        <dbReference type="ARBA" id="ARBA00001541"/>
    </source>
</evidence>
<dbReference type="InterPro" id="IPR022641">
    <property type="entry name" value="CheR_N"/>
</dbReference>
<dbReference type="PANTHER" id="PTHR24422">
    <property type="entry name" value="CHEMOTAXIS PROTEIN METHYLTRANSFERASE"/>
    <property type="match status" value="1"/>
</dbReference>
<dbReference type="InterPro" id="IPR022642">
    <property type="entry name" value="CheR_C"/>
</dbReference>
<dbReference type="eggNOG" id="COG1352">
    <property type="taxonomic scope" value="Bacteria"/>
</dbReference>
<dbReference type="HOGENOM" id="CLU_025854_0_2_0"/>
<reference evidence="7 8" key="1">
    <citation type="journal article" date="2015" name="Genome Announc.">
        <title>Genome Sequence of a Sulfate-Reducing Thermophilic Bacterium, Thermodesulfobacterium commune DSM 2178T (Phylum Thermodesulfobacteria).</title>
        <authorList>
            <person name="Bhatnagar S."/>
            <person name="Badger J.H."/>
            <person name="Madupu R."/>
            <person name="Khouri H.M."/>
            <person name="O'Connor E.M."/>
            <person name="Robb F.T."/>
            <person name="Ward N.L."/>
            <person name="Eisen J.A."/>
        </authorList>
    </citation>
    <scope>NUCLEOTIDE SEQUENCE [LARGE SCALE GENOMIC DNA]</scope>
    <source>
        <strain evidence="7 8">DSM 2178</strain>
    </source>
</reference>
<dbReference type="Pfam" id="PF01739">
    <property type="entry name" value="CheR"/>
    <property type="match status" value="1"/>
</dbReference>
<evidence type="ECO:0000313" key="8">
    <source>
        <dbReference type="Proteomes" id="UP000028481"/>
    </source>
</evidence>
<name>A0A075WR29_9BACT</name>
<keyword evidence="8" id="KW-1185">Reference proteome</keyword>
<dbReference type="PaxDb" id="289377-HL41_02555"/>
<dbReference type="Gene3D" id="3.40.50.150">
    <property type="entry name" value="Vaccinia Virus protein VP39"/>
    <property type="match status" value="1"/>
</dbReference>
<evidence type="ECO:0000256" key="5">
    <source>
        <dbReference type="ARBA" id="ARBA00022691"/>
    </source>
</evidence>
<dbReference type="PROSITE" id="PS50123">
    <property type="entry name" value="CHER"/>
    <property type="match status" value="1"/>
</dbReference>
<dbReference type="EMBL" id="CP008796">
    <property type="protein sequence ID" value="AIH03764.1"/>
    <property type="molecule type" value="Genomic_DNA"/>
</dbReference>
<evidence type="ECO:0000256" key="2">
    <source>
        <dbReference type="ARBA" id="ARBA00012534"/>
    </source>
</evidence>
<accession>A0A075WR29</accession>
<dbReference type="KEGG" id="tcm:HL41_02555"/>
<organism evidence="7 8">
    <name type="scientific">Thermodesulfobacterium commune DSM 2178</name>
    <dbReference type="NCBI Taxonomy" id="289377"/>
    <lineage>
        <taxon>Bacteria</taxon>
        <taxon>Pseudomonadati</taxon>
        <taxon>Thermodesulfobacteriota</taxon>
        <taxon>Thermodesulfobacteria</taxon>
        <taxon>Thermodesulfobacteriales</taxon>
        <taxon>Thermodesulfobacteriaceae</taxon>
        <taxon>Thermodesulfobacterium</taxon>
    </lineage>
</organism>
<dbReference type="Gene3D" id="1.10.155.10">
    <property type="entry name" value="Chemotaxis receptor methyltransferase CheR, N-terminal domain"/>
    <property type="match status" value="1"/>
</dbReference>
<keyword evidence="4" id="KW-0808">Transferase</keyword>
<dbReference type="SUPFAM" id="SSF47757">
    <property type="entry name" value="Chemotaxis receptor methyltransferase CheR, N-terminal domain"/>
    <property type="match status" value="1"/>
</dbReference>
<dbReference type="OrthoDB" id="9816309at2"/>
<dbReference type="InterPro" id="IPR000780">
    <property type="entry name" value="CheR_MeTrfase"/>
</dbReference>
<dbReference type="STRING" id="289377.HL41_02555"/>
<dbReference type="GO" id="GO:0032259">
    <property type="term" value="P:methylation"/>
    <property type="evidence" value="ECO:0007669"/>
    <property type="project" value="UniProtKB-KW"/>
</dbReference>
<gene>
    <name evidence="7" type="ORF">HL41_02555</name>
</gene>
<comment type="catalytic activity">
    <reaction evidence="1">
        <text>L-glutamyl-[protein] + S-adenosyl-L-methionine = [protein]-L-glutamate 5-O-methyl ester + S-adenosyl-L-homocysteine</text>
        <dbReference type="Rhea" id="RHEA:24452"/>
        <dbReference type="Rhea" id="RHEA-COMP:10208"/>
        <dbReference type="Rhea" id="RHEA-COMP:10311"/>
        <dbReference type="ChEBI" id="CHEBI:29973"/>
        <dbReference type="ChEBI" id="CHEBI:57856"/>
        <dbReference type="ChEBI" id="CHEBI:59789"/>
        <dbReference type="ChEBI" id="CHEBI:82795"/>
        <dbReference type="EC" id="2.1.1.80"/>
    </reaction>
</comment>
<dbReference type="InterPro" id="IPR036804">
    <property type="entry name" value="CheR_N_sf"/>
</dbReference>
<dbReference type="InterPro" id="IPR050903">
    <property type="entry name" value="Bact_Chemotaxis_MeTrfase"/>
</dbReference>
<evidence type="ECO:0000259" key="6">
    <source>
        <dbReference type="PROSITE" id="PS50123"/>
    </source>
</evidence>
<proteinExistence type="predicted"/>
<protein>
    <recommendedName>
        <fullName evidence="2">protein-glutamate O-methyltransferase</fullName>
        <ecNumber evidence="2">2.1.1.80</ecNumber>
    </recommendedName>
</protein>
<keyword evidence="5" id="KW-0949">S-adenosyl-L-methionine</keyword>
<dbReference type="PRINTS" id="PR00996">
    <property type="entry name" value="CHERMTFRASE"/>
</dbReference>
<evidence type="ECO:0000313" key="7">
    <source>
        <dbReference type="EMBL" id="AIH03764.1"/>
    </source>
</evidence>